<name>A0ABW2IPB5_9PROT</name>
<dbReference type="RefSeq" id="WP_382168417.1">
    <property type="nucleotide sequence ID" value="NZ_JBHTBR010000005.1"/>
</dbReference>
<reference evidence="2" key="1">
    <citation type="journal article" date="2019" name="Int. J. Syst. Evol. Microbiol.">
        <title>The Global Catalogue of Microorganisms (GCM) 10K type strain sequencing project: providing services to taxonomists for standard genome sequencing and annotation.</title>
        <authorList>
            <consortium name="The Broad Institute Genomics Platform"/>
            <consortium name="The Broad Institute Genome Sequencing Center for Infectious Disease"/>
            <person name="Wu L."/>
            <person name="Ma J."/>
        </authorList>
    </citation>
    <scope>NUCLEOTIDE SEQUENCE [LARGE SCALE GENOMIC DNA]</scope>
    <source>
        <strain evidence="2">CCUG 51308</strain>
    </source>
</reference>
<proteinExistence type="predicted"/>
<dbReference type="Proteomes" id="UP001596492">
    <property type="component" value="Unassembled WGS sequence"/>
</dbReference>
<dbReference type="Pfam" id="PF07277">
    <property type="entry name" value="SapC"/>
    <property type="match status" value="1"/>
</dbReference>
<comment type="caution">
    <text evidence="1">The sequence shown here is derived from an EMBL/GenBank/DDBJ whole genome shotgun (WGS) entry which is preliminary data.</text>
</comment>
<keyword evidence="2" id="KW-1185">Reference proteome</keyword>
<dbReference type="InterPro" id="IPR010836">
    <property type="entry name" value="SapC"/>
</dbReference>
<gene>
    <name evidence="1" type="ORF">ACFQS8_13985</name>
</gene>
<evidence type="ECO:0000313" key="2">
    <source>
        <dbReference type="Proteomes" id="UP001596492"/>
    </source>
</evidence>
<protein>
    <submittedName>
        <fullName evidence="1">SapC family protein</fullName>
    </submittedName>
</protein>
<accession>A0ABW2IPB5</accession>
<evidence type="ECO:0000313" key="1">
    <source>
        <dbReference type="EMBL" id="MFC7292738.1"/>
    </source>
</evidence>
<organism evidence="1 2">
    <name type="scientific">Hirschia litorea</name>
    <dbReference type="NCBI Taxonomy" id="1199156"/>
    <lineage>
        <taxon>Bacteria</taxon>
        <taxon>Pseudomonadati</taxon>
        <taxon>Pseudomonadota</taxon>
        <taxon>Alphaproteobacteria</taxon>
        <taxon>Hyphomonadales</taxon>
        <taxon>Hyphomonadaceae</taxon>
        <taxon>Hirschia</taxon>
    </lineage>
</organism>
<sequence length="244" mass="26805">MANTVLLNNEKHKEARVVLAHGADYGENIHIVPILAAEVKNLALNFPLCLIKDAESGAFGLYALLGFEAGENLFLKENKWTTTNVPLNLKRQPFTVSFSEKKKDEDGNPSAIISIDEDSPRFKMGGSEGYALFDNDGSPTQFLNEIKQLLADMVNGTEATKLFVQSLEDNGLLEQLQLDANFANGENKSYGGLHTVNLSKLMGLKASVLKGLSENGYLQACYLLQFSIGHINKMHELKNQSLNS</sequence>
<dbReference type="EMBL" id="JBHTBR010000005">
    <property type="protein sequence ID" value="MFC7292738.1"/>
    <property type="molecule type" value="Genomic_DNA"/>
</dbReference>